<reference evidence="1 2" key="1">
    <citation type="submission" date="2019-02" db="EMBL/GenBank/DDBJ databases">
        <title>Sequencing the genomes of 1000 actinobacteria strains.</title>
        <authorList>
            <person name="Klenk H.-P."/>
        </authorList>
    </citation>
    <scope>NUCLEOTIDE SEQUENCE [LARGE SCALE GENOMIC DNA]</scope>
    <source>
        <strain evidence="1 2">DSM 18319</strain>
    </source>
</reference>
<evidence type="ECO:0000313" key="2">
    <source>
        <dbReference type="Proteomes" id="UP000291483"/>
    </source>
</evidence>
<organism evidence="1 2">
    <name type="scientific">Microterricola gilva</name>
    <dbReference type="NCBI Taxonomy" id="393267"/>
    <lineage>
        <taxon>Bacteria</taxon>
        <taxon>Bacillati</taxon>
        <taxon>Actinomycetota</taxon>
        <taxon>Actinomycetes</taxon>
        <taxon>Micrococcales</taxon>
        <taxon>Microbacteriaceae</taxon>
        <taxon>Microterricola</taxon>
    </lineage>
</organism>
<evidence type="ECO:0000313" key="1">
    <source>
        <dbReference type="EMBL" id="RZU64903.1"/>
    </source>
</evidence>
<sequence length="57" mass="6045">MSDNTWAVTCRVDHSPIGSPAGASLATAESEAEALAVLAEKREIYPRCVLEAEAVWA</sequence>
<dbReference type="Proteomes" id="UP000291483">
    <property type="component" value="Unassembled WGS sequence"/>
</dbReference>
<keyword evidence="2" id="KW-1185">Reference proteome</keyword>
<name>A0A4Q8ALS2_9MICO</name>
<accession>A0A4Q8ALS2</accession>
<proteinExistence type="predicted"/>
<dbReference type="AlphaFoldDB" id="A0A4Q8ALS2"/>
<gene>
    <name evidence="1" type="ORF">EV379_1214</name>
</gene>
<protein>
    <submittedName>
        <fullName evidence="1">Uncharacterized protein</fullName>
    </submittedName>
</protein>
<comment type="caution">
    <text evidence="1">The sequence shown here is derived from an EMBL/GenBank/DDBJ whole genome shotgun (WGS) entry which is preliminary data.</text>
</comment>
<dbReference type="EMBL" id="SHLC01000001">
    <property type="protein sequence ID" value="RZU64903.1"/>
    <property type="molecule type" value="Genomic_DNA"/>
</dbReference>